<dbReference type="InterPro" id="IPR028098">
    <property type="entry name" value="Glyco_trans_4-like_N"/>
</dbReference>
<accession>A0A2G1UIX6</accession>
<dbReference type="Proteomes" id="UP000231409">
    <property type="component" value="Unassembled WGS sequence"/>
</dbReference>
<feature type="domain" description="Glycosyl transferase family 1" evidence="1">
    <location>
        <begin position="184"/>
        <end position="345"/>
    </location>
</feature>
<organism evidence="3 4">
    <name type="scientific">Marinobacter profundi</name>
    <dbReference type="NCBI Taxonomy" id="2666256"/>
    <lineage>
        <taxon>Bacteria</taxon>
        <taxon>Pseudomonadati</taxon>
        <taxon>Pseudomonadota</taxon>
        <taxon>Gammaproteobacteria</taxon>
        <taxon>Pseudomonadales</taxon>
        <taxon>Marinobacteraceae</taxon>
        <taxon>Marinobacter</taxon>
    </lineage>
</organism>
<dbReference type="EMBL" id="NTFH01000010">
    <property type="protein sequence ID" value="PHQ14456.1"/>
    <property type="molecule type" value="Genomic_DNA"/>
</dbReference>
<feature type="domain" description="Glycosyltransferase subfamily 4-like N-terminal" evidence="2">
    <location>
        <begin position="18"/>
        <end position="174"/>
    </location>
</feature>
<dbReference type="Pfam" id="PF13439">
    <property type="entry name" value="Glyco_transf_4"/>
    <property type="match status" value="1"/>
</dbReference>
<gene>
    <name evidence="3" type="ORF">CLH61_14185</name>
</gene>
<dbReference type="PANTHER" id="PTHR45947">
    <property type="entry name" value="SULFOQUINOVOSYL TRANSFERASE SQD2"/>
    <property type="match status" value="1"/>
</dbReference>
<sequence>MRLIHTMPDIGAEAAGPSYSVVRLCKALNTLKQETTLALIGNADNTPFIESFSRGFGPQRLGCSPSMRRWLNQEITSCSVDIVHNHSLWMMPNVYPGWETKGTPIPYVVSPRGTLSQWAMRSGSSIKKIFWPLIQKPSIKHAACFHATAYSEYEDIRRMGFSQPVTLIPNGIDLPGFPESFKARADSERTLLFLGRLHPVKGIDHLLGAWRDLQNVFPEWRLRIVGPEGDGEYLRHLKSISAQFGLKRVAFDAPLYGDSKFEAYRAAELYVLPTHSENFGMTVAESLASGTPAVVSQGAPWQGLELKDAGWWPEIGEKSLAAALRNAMALPPDRLRSMGQNGRAWMEEEFAWSGVAKNMLDTYQWLLCRGDKPDHVIID</sequence>
<dbReference type="AlphaFoldDB" id="A0A2G1UIX6"/>
<reference evidence="3 4" key="1">
    <citation type="submission" date="2017-09" db="EMBL/GenBank/DDBJ databases">
        <title>The draft genome sequences of Marinobacter sp. PWS21.</title>
        <authorList>
            <person name="Cao J."/>
        </authorList>
    </citation>
    <scope>NUCLEOTIDE SEQUENCE [LARGE SCALE GENOMIC DNA]</scope>
    <source>
        <strain evidence="3 4">PWS21</strain>
    </source>
</reference>
<dbReference type="GO" id="GO:0016758">
    <property type="term" value="F:hexosyltransferase activity"/>
    <property type="evidence" value="ECO:0007669"/>
    <property type="project" value="TreeGrafter"/>
</dbReference>
<dbReference type="Pfam" id="PF00534">
    <property type="entry name" value="Glycos_transf_1"/>
    <property type="match status" value="1"/>
</dbReference>
<dbReference type="PANTHER" id="PTHR45947:SF3">
    <property type="entry name" value="SULFOQUINOVOSYL TRANSFERASE SQD2"/>
    <property type="match status" value="1"/>
</dbReference>
<keyword evidence="3" id="KW-0808">Transferase</keyword>
<comment type="caution">
    <text evidence="3">The sequence shown here is derived from an EMBL/GenBank/DDBJ whole genome shotgun (WGS) entry which is preliminary data.</text>
</comment>
<proteinExistence type="predicted"/>
<dbReference type="SUPFAM" id="SSF53756">
    <property type="entry name" value="UDP-Glycosyltransferase/glycogen phosphorylase"/>
    <property type="match status" value="1"/>
</dbReference>
<evidence type="ECO:0000313" key="3">
    <source>
        <dbReference type="EMBL" id="PHQ14456.1"/>
    </source>
</evidence>
<evidence type="ECO:0000313" key="4">
    <source>
        <dbReference type="Proteomes" id="UP000231409"/>
    </source>
</evidence>
<evidence type="ECO:0000259" key="1">
    <source>
        <dbReference type="Pfam" id="PF00534"/>
    </source>
</evidence>
<protein>
    <submittedName>
        <fullName evidence="3">Glycosyltransferase</fullName>
    </submittedName>
</protein>
<dbReference type="Gene3D" id="3.40.50.2000">
    <property type="entry name" value="Glycogen Phosphorylase B"/>
    <property type="match status" value="2"/>
</dbReference>
<dbReference type="InterPro" id="IPR050194">
    <property type="entry name" value="Glycosyltransferase_grp1"/>
</dbReference>
<evidence type="ECO:0000259" key="2">
    <source>
        <dbReference type="Pfam" id="PF13439"/>
    </source>
</evidence>
<keyword evidence="4" id="KW-1185">Reference proteome</keyword>
<dbReference type="InterPro" id="IPR001296">
    <property type="entry name" value="Glyco_trans_1"/>
</dbReference>
<name>A0A2G1UIX6_9GAMM</name>